<comment type="caution">
    <text evidence="1">The sequence shown here is derived from an EMBL/GenBank/DDBJ whole genome shotgun (WGS) entry which is preliminary data.</text>
</comment>
<gene>
    <name evidence="1" type="ORF">PVAP13_1KG255090</name>
</gene>
<evidence type="ECO:0000313" key="2">
    <source>
        <dbReference type="Proteomes" id="UP000823388"/>
    </source>
</evidence>
<accession>A0A8T0XHX8</accession>
<protein>
    <submittedName>
        <fullName evidence="1">Uncharacterized protein</fullName>
    </submittedName>
</protein>
<evidence type="ECO:0000313" key="1">
    <source>
        <dbReference type="EMBL" id="KAG2658528.1"/>
    </source>
</evidence>
<reference evidence="1" key="1">
    <citation type="submission" date="2020-05" db="EMBL/GenBank/DDBJ databases">
        <title>WGS assembly of Panicum virgatum.</title>
        <authorList>
            <person name="Lovell J.T."/>
            <person name="Jenkins J."/>
            <person name="Shu S."/>
            <person name="Juenger T.E."/>
            <person name="Schmutz J."/>
        </authorList>
    </citation>
    <scope>NUCLEOTIDE SEQUENCE</scope>
    <source>
        <strain evidence="1">AP13</strain>
    </source>
</reference>
<dbReference type="AlphaFoldDB" id="A0A8T0XHX8"/>
<dbReference type="EMBL" id="CM029037">
    <property type="protein sequence ID" value="KAG2658528.1"/>
    <property type="molecule type" value="Genomic_DNA"/>
</dbReference>
<proteinExistence type="predicted"/>
<dbReference type="Proteomes" id="UP000823388">
    <property type="component" value="Chromosome 1K"/>
</dbReference>
<organism evidence="1 2">
    <name type="scientific">Panicum virgatum</name>
    <name type="common">Blackwell switchgrass</name>
    <dbReference type="NCBI Taxonomy" id="38727"/>
    <lineage>
        <taxon>Eukaryota</taxon>
        <taxon>Viridiplantae</taxon>
        <taxon>Streptophyta</taxon>
        <taxon>Embryophyta</taxon>
        <taxon>Tracheophyta</taxon>
        <taxon>Spermatophyta</taxon>
        <taxon>Magnoliopsida</taxon>
        <taxon>Liliopsida</taxon>
        <taxon>Poales</taxon>
        <taxon>Poaceae</taxon>
        <taxon>PACMAD clade</taxon>
        <taxon>Panicoideae</taxon>
        <taxon>Panicodae</taxon>
        <taxon>Paniceae</taxon>
        <taxon>Panicinae</taxon>
        <taxon>Panicum</taxon>
        <taxon>Panicum sect. Hiantes</taxon>
    </lineage>
</organism>
<sequence length="111" mass="12120">MRETRAISCIDRGIGVVDFILRHHNSFLLITGLGSSPPPPPSSCGDSGSRCGRGCWQRRETASAAGACAPRVPSSAAPCLRGEEVLNRDRTARDRNKADLRCRWPRPSMKM</sequence>
<keyword evidence="2" id="KW-1185">Reference proteome</keyword>
<name>A0A8T0XHX8_PANVG</name>